<dbReference type="Pfam" id="PF04229">
    <property type="entry name" value="GrpB"/>
    <property type="match status" value="1"/>
</dbReference>
<reference evidence="1 2" key="1">
    <citation type="submission" date="2023-01" db="EMBL/GenBank/DDBJ databases">
        <title>Characterization of estradiol degrading bacteria Microbacterium sp. MZT7 and reveal degrading genes through genome analysis.</title>
        <authorList>
            <person name="Hao P."/>
            <person name="Gao Y."/>
        </authorList>
    </citation>
    <scope>NUCLEOTIDE SEQUENCE [LARGE SCALE GENOMIC DNA]</scope>
    <source>
        <strain evidence="1 2">MZT7</strain>
    </source>
</reference>
<name>A0ABY3RRR9_9MICO</name>
<protein>
    <submittedName>
        <fullName evidence="1">GrpB family protein</fullName>
    </submittedName>
</protein>
<evidence type="ECO:0000313" key="1">
    <source>
        <dbReference type="EMBL" id="UGS25643.1"/>
    </source>
</evidence>
<evidence type="ECO:0000313" key="2">
    <source>
        <dbReference type="Proteomes" id="UP001199642"/>
    </source>
</evidence>
<organism evidence="1 2">
    <name type="scientific">Microbacterium resistens</name>
    <dbReference type="NCBI Taxonomy" id="156977"/>
    <lineage>
        <taxon>Bacteria</taxon>
        <taxon>Bacillati</taxon>
        <taxon>Actinomycetota</taxon>
        <taxon>Actinomycetes</taxon>
        <taxon>Micrococcales</taxon>
        <taxon>Microbacteriaceae</taxon>
        <taxon>Microbacterium</taxon>
    </lineage>
</organism>
<accession>A0ABY3RRR9</accession>
<dbReference type="RefSeq" id="WP_231819466.1">
    <property type="nucleotide sequence ID" value="NZ_CP082781.1"/>
</dbReference>
<dbReference type="InterPro" id="IPR043519">
    <property type="entry name" value="NT_sf"/>
</dbReference>
<dbReference type="Proteomes" id="UP001199642">
    <property type="component" value="Chromosome"/>
</dbReference>
<dbReference type="PANTHER" id="PTHR34822:SF1">
    <property type="entry name" value="GRPB FAMILY PROTEIN"/>
    <property type="match status" value="1"/>
</dbReference>
<dbReference type="InterPro" id="IPR007344">
    <property type="entry name" value="GrpB/CoaE"/>
</dbReference>
<dbReference type="SUPFAM" id="SSF81301">
    <property type="entry name" value="Nucleotidyltransferase"/>
    <property type="match status" value="1"/>
</dbReference>
<keyword evidence="2" id="KW-1185">Reference proteome</keyword>
<dbReference type="Gene3D" id="3.30.460.10">
    <property type="entry name" value="Beta Polymerase, domain 2"/>
    <property type="match status" value="1"/>
</dbReference>
<gene>
    <name evidence="1" type="ORF">K8F61_13305</name>
</gene>
<dbReference type="EMBL" id="CP082781">
    <property type="protein sequence ID" value="UGS25643.1"/>
    <property type="molecule type" value="Genomic_DNA"/>
</dbReference>
<sequence>MHQTSPLSVALVADFEATRAVWHALQDVVPLAMVESFDLSDIEFLAAASARSHFLVGVGDRWAEGRANGAFDAVIVDEDDLSDFVRRARSFESLRRQHQALPDELTRVRPWTERWVQVADRLGARVRAAFERAGHTARVDHVGSTAVRGLPSRGIIDLQVGVDSLSAADAADEALRGAGFVNLQSLTPAAPGMRDVPRGPQALRREGRKRVYANVDEAQRAVVHVRCTGSAGWRHALLMRDWLRDDVVARNDYAGIVTMRVASDDASAGVVPYSRAKEHWFNQSHARAEMWAVETGWSPAVETPRAPVLRRDRRGGAYPLVHDTKALSAPGAQ</sequence>
<dbReference type="PANTHER" id="PTHR34822">
    <property type="entry name" value="GRPB DOMAIN PROTEIN (AFU_ORTHOLOGUE AFUA_1G01530)"/>
    <property type="match status" value="1"/>
</dbReference>
<proteinExistence type="predicted"/>